<organism evidence="6 7">
    <name type="scientific">Orbilia ellipsospora</name>
    <dbReference type="NCBI Taxonomy" id="2528407"/>
    <lineage>
        <taxon>Eukaryota</taxon>
        <taxon>Fungi</taxon>
        <taxon>Dikarya</taxon>
        <taxon>Ascomycota</taxon>
        <taxon>Pezizomycotina</taxon>
        <taxon>Orbiliomycetes</taxon>
        <taxon>Orbiliales</taxon>
        <taxon>Orbiliaceae</taxon>
        <taxon>Orbilia</taxon>
    </lineage>
</organism>
<evidence type="ECO:0000313" key="6">
    <source>
        <dbReference type="EMBL" id="KAK6538194.1"/>
    </source>
</evidence>
<feature type="domain" description="MYND-type" evidence="5">
    <location>
        <begin position="29"/>
        <end position="67"/>
    </location>
</feature>
<name>A0AAV9X7Y5_9PEZI</name>
<evidence type="ECO:0000256" key="3">
    <source>
        <dbReference type="ARBA" id="ARBA00022833"/>
    </source>
</evidence>
<keyword evidence="3" id="KW-0862">Zinc</keyword>
<keyword evidence="7" id="KW-1185">Reference proteome</keyword>
<dbReference type="PROSITE" id="PS50865">
    <property type="entry name" value="ZF_MYND_2"/>
    <property type="match status" value="1"/>
</dbReference>
<gene>
    <name evidence="6" type="ORF">TWF694_011076</name>
</gene>
<dbReference type="InterPro" id="IPR002893">
    <property type="entry name" value="Znf_MYND"/>
</dbReference>
<proteinExistence type="predicted"/>
<evidence type="ECO:0000313" key="7">
    <source>
        <dbReference type="Proteomes" id="UP001365542"/>
    </source>
</evidence>
<dbReference type="Gene3D" id="6.10.140.2220">
    <property type="match status" value="1"/>
</dbReference>
<dbReference type="Pfam" id="PF01753">
    <property type="entry name" value="zf-MYND"/>
    <property type="match status" value="1"/>
</dbReference>
<dbReference type="SUPFAM" id="SSF144232">
    <property type="entry name" value="HIT/MYND zinc finger-like"/>
    <property type="match status" value="1"/>
</dbReference>
<protein>
    <recommendedName>
        <fullName evidence="5">MYND-type domain-containing protein</fullName>
    </recommendedName>
</protein>
<sequence>MDWEKRLAKNHLDKRIDWEYTPELVSKYCAVCATAKKPIKRCGRCKEEYYCSKECQKIDWKNHKPVCGKPYTLGIVIHCFGDRQVYGKPHYQPVKVTLTNVIFSDPDTCDTSDIADRIGIPIFTAKLPLNPEWMDVEQAGIFKHSHPHDNQDATYLHICCDPKVQWDVQSGDIGWAWCGMRWQRHVGSVLVVRQDKKPLTRLHMEILTSYCRFYCQPLFAHSIGEDYPRPLKPMSKYEVLRRISRESFLLHWHRLLEDFEIPNPKSIATPYDV</sequence>
<evidence type="ECO:0000256" key="1">
    <source>
        <dbReference type="ARBA" id="ARBA00022723"/>
    </source>
</evidence>
<evidence type="ECO:0000256" key="4">
    <source>
        <dbReference type="PROSITE-ProRule" id="PRU00134"/>
    </source>
</evidence>
<dbReference type="Proteomes" id="UP001365542">
    <property type="component" value="Unassembled WGS sequence"/>
</dbReference>
<evidence type="ECO:0000259" key="5">
    <source>
        <dbReference type="PROSITE" id="PS50865"/>
    </source>
</evidence>
<accession>A0AAV9X7Y5</accession>
<dbReference type="GO" id="GO:0008270">
    <property type="term" value="F:zinc ion binding"/>
    <property type="evidence" value="ECO:0007669"/>
    <property type="project" value="UniProtKB-KW"/>
</dbReference>
<keyword evidence="1" id="KW-0479">Metal-binding</keyword>
<dbReference type="AlphaFoldDB" id="A0AAV9X7Y5"/>
<dbReference type="EMBL" id="JAVHJO010000008">
    <property type="protein sequence ID" value="KAK6538194.1"/>
    <property type="molecule type" value="Genomic_DNA"/>
</dbReference>
<comment type="caution">
    <text evidence="6">The sequence shown here is derived from an EMBL/GenBank/DDBJ whole genome shotgun (WGS) entry which is preliminary data.</text>
</comment>
<keyword evidence="2 4" id="KW-0863">Zinc-finger</keyword>
<evidence type="ECO:0000256" key="2">
    <source>
        <dbReference type="ARBA" id="ARBA00022771"/>
    </source>
</evidence>
<dbReference type="PROSITE" id="PS01360">
    <property type="entry name" value="ZF_MYND_1"/>
    <property type="match status" value="1"/>
</dbReference>
<reference evidence="6 7" key="1">
    <citation type="submission" date="2019-10" db="EMBL/GenBank/DDBJ databases">
        <authorList>
            <person name="Palmer J.M."/>
        </authorList>
    </citation>
    <scope>NUCLEOTIDE SEQUENCE [LARGE SCALE GENOMIC DNA]</scope>
    <source>
        <strain evidence="6 7">TWF694</strain>
    </source>
</reference>